<reference evidence="1 4" key="1">
    <citation type="submission" date="2021-11" db="EMBL/GenBank/DDBJ databases">
        <title>Draft genome sequence of Capnocytophaga sp. strain KC07075 isolated from cat oral cavity.</title>
        <authorList>
            <person name="Suzuki M."/>
            <person name="Imaoka K."/>
            <person name="Kimura M."/>
            <person name="Morikawa S."/>
            <person name="Maeda K."/>
        </authorList>
    </citation>
    <scope>NUCLEOTIDE SEQUENCE</scope>
    <source>
        <strain evidence="1">KC07075</strain>
        <strain evidence="2 4">KC07079</strain>
    </source>
</reference>
<proteinExistence type="predicted"/>
<evidence type="ECO:0008006" key="5">
    <source>
        <dbReference type="Google" id="ProtNLM"/>
    </source>
</evidence>
<dbReference type="EMBL" id="BQKA01000096">
    <property type="protein sequence ID" value="GJM51674.1"/>
    <property type="molecule type" value="Genomic_DNA"/>
</dbReference>
<keyword evidence="4" id="KW-1185">Reference proteome</keyword>
<dbReference type="Proteomes" id="UP001208692">
    <property type="component" value="Unassembled WGS sequence"/>
</dbReference>
<dbReference type="EMBL" id="BQKB01000066">
    <property type="protein sequence ID" value="GJM54191.1"/>
    <property type="molecule type" value="Genomic_DNA"/>
</dbReference>
<evidence type="ECO:0000313" key="1">
    <source>
        <dbReference type="EMBL" id="GJM51674.1"/>
    </source>
</evidence>
<dbReference type="PROSITE" id="PS51257">
    <property type="entry name" value="PROKAR_LIPOPROTEIN"/>
    <property type="match status" value="1"/>
</dbReference>
<organism evidence="1 3">
    <name type="scientific">Capnocytophaga catalasegens</name>
    <dbReference type="NCBI Taxonomy" id="1004260"/>
    <lineage>
        <taxon>Bacteria</taxon>
        <taxon>Pseudomonadati</taxon>
        <taxon>Bacteroidota</taxon>
        <taxon>Flavobacteriia</taxon>
        <taxon>Flavobacteriales</taxon>
        <taxon>Flavobacteriaceae</taxon>
        <taxon>Capnocytophaga</taxon>
    </lineage>
</organism>
<gene>
    <name evidence="1" type="ORF">RCZ15_26470</name>
    <name evidence="2" type="ORF">RCZ16_25070</name>
</gene>
<dbReference type="RefSeq" id="WP_264847830.1">
    <property type="nucleotide sequence ID" value="NZ_BPMA01000091.1"/>
</dbReference>
<dbReference type="Proteomes" id="UP001207736">
    <property type="component" value="Unassembled WGS sequence"/>
</dbReference>
<evidence type="ECO:0000313" key="2">
    <source>
        <dbReference type="EMBL" id="GJM54191.1"/>
    </source>
</evidence>
<name>A0AAV5AWC4_9FLAO</name>
<evidence type="ECO:0000313" key="3">
    <source>
        <dbReference type="Proteomes" id="UP001207736"/>
    </source>
</evidence>
<protein>
    <recommendedName>
        <fullName evidence="5">Lipoprotein</fullName>
    </recommendedName>
</protein>
<sequence length="260" mass="30657">MKTIIYPLSLLLLCSCNFKKLKSESNNLESEKQISGKTIDLKNIENYFKIPLNDYNLYIGEMYSVNENLSEDYKIQYKNDTIWIFKNFLESDTFDGKNIIFDKNISPENVNVKYVISYFFNGTEKANQYIDTDISLSYKLVDFVFPHFEEVKKDSLLTKKIAEKQPQITEKIYTNYIDYYNQFSENELKNCCPSDFQDFNKLKKIDKKNIKNIDIEEDLKTYLAYSSIILELVDDKKKNVIVLSNKTRDFDETTKGNVIK</sequence>
<accession>A0AAV5AWC4</accession>
<evidence type="ECO:0000313" key="4">
    <source>
        <dbReference type="Proteomes" id="UP001208692"/>
    </source>
</evidence>
<comment type="caution">
    <text evidence="1">The sequence shown here is derived from an EMBL/GenBank/DDBJ whole genome shotgun (WGS) entry which is preliminary data.</text>
</comment>
<dbReference type="AlphaFoldDB" id="A0AAV5AWC4"/>